<keyword evidence="2" id="KW-1185">Reference proteome</keyword>
<gene>
    <name evidence="1" type="ORF">PDJAM_G00074990</name>
</gene>
<protein>
    <submittedName>
        <fullName evidence="1">Uncharacterized protein</fullName>
    </submittedName>
</protein>
<organism evidence="1 2">
    <name type="scientific">Pangasius djambal</name>
    <dbReference type="NCBI Taxonomy" id="1691987"/>
    <lineage>
        <taxon>Eukaryota</taxon>
        <taxon>Metazoa</taxon>
        <taxon>Chordata</taxon>
        <taxon>Craniata</taxon>
        <taxon>Vertebrata</taxon>
        <taxon>Euteleostomi</taxon>
        <taxon>Actinopterygii</taxon>
        <taxon>Neopterygii</taxon>
        <taxon>Teleostei</taxon>
        <taxon>Ostariophysi</taxon>
        <taxon>Siluriformes</taxon>
        <taxon>Pangasiidae</taxon>
        <taxon>Pangasius</taxon>
    </lineage>
</organism>
<dbReference type="Proteomes" id="UP000830395">
    <property type="component" value="Chromosome 16"/>
</dbReference>
<accession>A0ACC5Z3S1</accession>
<comment type="caution">
    <text evidence="1">The sequence shown here is derived from an EMBL/GenBank/DDBJ whole genome shotgun (WGS) entry which is preliminary data.</text>
</comment>
<dbReference type="EMBL" id="CM040990">
    <property type="protein sequence ID" value="MCJ8741811.1"/>
    <property type="molecule type" value="Genomic_DNA"/>
</dbReference>
<sequence length="72" mass="8251">MAKQYSQVDILRVELLQNLDAGKTVTSYFSDVARLEVVSRIEEVTKRIVNSLSKEEAPVLVLKSRSRWSNVR</sequence>
<reference evidence="1" key="1">
    <citation type="submission" date="2020-02" db="EMBL/GenBank/DDBJ databases">
        <title>Genome sequencing of the panga catfish, Pangasius djambal.</title>
        <authorList>
            <person name="Wen M."/>
            <person name="Zahm M."/>
            <person name="Roques C."/>
            <person name="Cabau C."/>
            <person name="Klopp C."/>
            <person name="Donnadieu C."/>
            <person name="Jouanno E."/>
            <person name="Avarre J.-C."/>
            <person name="Campet M."/>
            <person name="Ha T."/>
            <person name="Dugue R."/>
            <person name="Lampietro C."/>
            <person name="Louis A."/>
            <person name="Herpin A."/>
            <person name="Echchiki A."/>
            <person name="Berthelot C."/>
            <person name="Parey E."/>
            <person name="Roest-Crollius H."/>
            <person name="Braasch I."/>
            <person name="Postlethwait J.H."/>
            <person name="Bobe J."/>
            <person name="Montfort J."/>
            <person name="Bouchez O."/>
            <person name="Begum T."/>
            <person name="Schartl M."/>
            <person name="Gustiano R."/>
            <person name="Guiguen Y."/>
        </authorList>
    </citation>
    <scope>NUCLEOTIDE SEQUENCE</scope>
    <source>
        <strain evidence="1">Pdj_M5554</strain>
    </source>
</reference>
<evidence type="ECO:0000313" key="1">
    <source>
        <dbReference type="EMBL" id="MCJ8741811.1"/>
    </source>
</evidence>
<proteinExistence type="predicted"/>
<name>A0ACC5Z3S1_9TELE</name>
<evidence type="ECO:0000313" key="2">
    <source>
        <dbReference type="Proteomes" id="UP000830395"/>
    </source>
</evidence>